<gene>
    <name evidence="2" type="ordered locus">Belba_2225</name>
</gene>
<dbReference type="HOGENOM" id="CLU_093776_3_1_10"/>
<dbReference type="eggNOG" id="COG0671">
    <property type="taxonomic scope" value="Bacteria"/>
</dbReference>
<evidence type="ECO:0000256" key="1">
    <source>
        <dbReference type="SAM" id="Phobius"/>
    </source>
</evidence>
<organism evidence="2 3">
    <name type="scientific">Belliella baltica (strain DSM 15883 / CIP 108006 / LMG 21964 / BA134)</name>
    <dbReference type="NCBI Taxonomy" id="866536"/>
    <lineage>
        <taxon>Bacteria</taxon>
        <taxon>Pseudomonadati</taxon>
        <taxon>Bacteroidota</taxon>
        <taxon>Cytophagia</taxon>
        <taxon>Cytophagales</taxon>
        <taxon>Cyclobacteriaceae</taxon>
        <taxon>Belliella</taxon>
    </lineage>
</organism>
<sequence>MGFDRTYKKIMTKLQIAKLISIIGHPLLVGSLYVIFISFYDLEKNTAVIISIAILSVVTFPILIHNYIKTKRGTYSNFDVSDQKQRRGFYPFSILLFTICLILFVILHFPKVVLVTTASFLGMLISMALVNFKIKASLHLAIALFIVPKFFEISMILGLGFLLFGICIGWSRLTLGRHSMQEISLGSIIGFLFGLLSLYY</sequence>
<proteinExistence type="predicted"/>
<evidence type="ECO:0000313" key="3">
    <source>
        <dbReference type="Proteomes" id="UP000006050"/>
    </source>
</evidence>
<dbReference type="CDD" id="cd01610">
    <property type="entry name" value="PAP2_like"/>
    <property type="match status" value="1"/>
</dbReference>
<keyword evidence="1" id="KW-0472">Membrane</keyword>
<protein>
    <recommendedName>
        <fullName evidence="4">PAP2 superfamily protein</fullName>
    </recommendedName>
</protein>
<keyword evidence="3" id="KW-1185">Reference proteome</keyword>
<dbReference type="AlphaFoldDB" id="I3Z6C3"/>
<feature type="transmembrane region" description="Helical" evidence="1">
    <location>
        <begin position="113"/>
        <end position="132"/>
    </location>
</feature>
<feature type="transmembrane region" description="Helical" evidence="1">
    <location>
        <begin position="153"/>
        <end position="171"/>
    </location>
</feature>
<keyword evidence="1" id="KW-1133">Transmembrane helix</keyword>
<keyword evidence="1" id="KW-0812">Transmembrane</keyword>
<evidence type="ECO:0000313" key="2">
    <source>
        <dbReference type="EMBL" id="AFL84791.1"/>
    </source>
</evidence>
<name>I3Z6C3_BELBD</name>
<dbReference type="EMBL" id="CP003281">
    <property type="protein sequence ID" value="AFL84791.1"/>
    <property type="molecule type" value="Genomic_DNA"/>
</dbReference>
<reference evidence="3" key="1">
    <citation type="submission" date="2012-06" db="EMBL/GenBank/DDBJ databases">
        <title>The complete genome of Belliella baltica DSM 15883.</title>
        <authorList>
            <person name="Lucas S."/>
            <person name="Copeland A."/>
            <person name="Lapidus A."/>
            <person name="Goodwin L."/>
            <person name="Pitluck S."/>
            <person name="Peters L."/>
            <person name="Mikhailova N."/>
            <person name="Davenport K."/>
            <person name="Kyrpides N."/>
            <person name="Mavromatis K."/>
            <person name="Pagani I."/>
            <person name="Ivanova N."/>
            <person name="Ovchinnikova G."/>
            <person name="Zeytun A."/>
            <person name="Detter J.C."/>
            <person name="Han C."/>
            <person name="Land M."/>
            <person name="Hauser L."/>
            <person name="Markowitz V."/>
            <person name="Cheng J.-F."/>
            <person name="Hugenholtz P."/>
            <person name="Woyke T."/>
            <person name="Wu D."/>
            <person name="Tindall B."/>
            <person name="Pomrenke H."/>
            <person name="Brambilla E."/>
            <person name="Klenk H.-P."/>
            <person name="Eisen J.A."/>
        </authorList>
    </citation>
    <scope>NUCLEOTIDE SEQUENCE [LARGE SCALE GENOMIC DNA]</scope>
    <source>
        <strain evidence="3">DSM 15883 / CIP 108006 / LMG 21964 / BA134</strain>
    </source>
</reference>
<evidence type="ECO:0008006" key="4">
    <source>
        <dbReference type="Google" id="ProtNLM"/>
    </source>
</evidence>
<accession>I3Z6C3</accession>
<feature type="transmembrane region" description="Helical" evidence="1">
    <location>
        <begin position="183"/>
        <end position="199"/>
    </location>
</feature>
<dbReference type="Proteomes" id="UP000006050">
    <property type="component" value="Chromosome"/>
</dbReference>
<feature type="transmembrane region" description="Helical" evidence="1">
    <location>
        <begin position="20"/>
        <end position="40"/>
    </location>
</feature>
<dbReference type="STRING" id="866536.Belba_2225"/>
<dbReference type="KEGG" id="bbd:Belba_2225"/>
<feature type="transmembrane region" description="Helical" evidence="1">
    <location>
        <begin position="46"/>
        <end position="68"/>
    </location>
</feature>
<feature type="transmembrane region" description="Helical" evidence="1">
    <location>
        <begin position="89"/>
        <end position="107"/>
    </location>
</feature>